<evidence type="ECO:0000259" key="5">
    <source>
        <dbReference type="Pfam" id="PF26122"/>
    </source>
</evidence>
<dbReference type="OrthoDB" id="3261937at2759"/>
<evidence type="ECO:0000256" key="1">
    <source>
        <dbReference type="SAM" id="Phobius"/>
    </source>
</evidence>
<dbReference type="PANTHER" id="PTHR47182:SF2">
    <property type="entry name" value="CELL WALL ALPHA-1,3-GLUCAN SYNTHASE AGS1"/>
    <property type="match status" value="1"/>
</dbReference>
<keyword evidence="1" id="KW-0472">Membrane</keyword>
<dbReference type="InterPro" id="IPR058659">
    <property type="entry name" value="Mok11-13/Ags1-like_CBM"/>
</dbReference>
<feature type="domain" description="Mok11-13/Ags1-like second Ig-like beta-sandwich" evidence="4">
    <location>
        <begin position="242"/>
        <end position="332"/>
    </location>
</feature>
<feature type="domain" description="Mok11-13/Ags1-like Ig-like beta-sandwich" evidence="3">
    <location>
        <begin position="114"/>
        <end position="240"/>
    </location>
</feature>
<dbReference type="GO" id="GO:0047657">
    <property type="term" value="F:alpha-1,3-glucan synthase activity"/>
    <property type="evidence" value="ECO:0007669"/>
    <property type="project" value="TreeGrafter"/>
</dbReference>
<evidence type="ECO:0000259" key="4">
    <source>
        <dbReference type="Pfam" id="PF26114"/>
    </source>
</evidence>
<protein>
    <submittedName>
        <fullName evidence="6">Uncharacterized protein</fullName>
    </submittedName>
</protein>
<dbReference type="InterPro" id="IPR058658">
    <property type="entry name" value="Mok11-13/Ags1-like_Ig_2"/>
</dbReference>
<dbReference type="Pfam" id="PF26122">
    <property type="entry name" value="CBM_Mok13"/>
    <property type="match status" value="1"/>
</dbReference>
<gene>
    <name evidence="6" type="ORF">EUX98_g3423</name>
</gene>
<evidence type="ECO:0000259" key="3">
    <source>
        <dbReference type="Pfam" id="PF26111"/>
    </source>
</evidence>
<evidence type="ECO:0000313" key="7">
    <source>
        <dbReference type="Proteomes" id="UP000308730"/>
    </source>
</evidence>
<dbReference type="Pfam" id="PF26111">
    <property type="entry name" value="Ig_Mok13"/>
    <property type="match status" value="1"/>
</dbReference>
<reference evidence="6 7" key="1">
    <citation type="submission" date="2019-02" db="EMBL/GenBank/DDBJ databases">
        <title>Genome sequencing of the rare red list fungi Antrodiella citrinella (Flaviporus citrinellus).</title>
        <authorList>
            <person name="Buettner E."/>
            <person name="Kellner H."/>
        </authorList>
    </citation>
    <scope>NUCLEOTIDE SEQUENCE [LARGE SCALE GENOMIC DNA]</scope>
    <source>
        <strain evidence="6 7">DSM 108506</strain>
    </source>
</reference>
<feature type="domain" description="Mok11-13/Ags1-like GH beta-sandwich" evidence="2">
    <location>
        <begin position="20"/>
        <end position="111"/>
    </location>
</feature>
<accession>A0A4S4MZ22</accession>
<comment type="caution">
    <text evidence="6">The sequence shown here is derived from an EMBL/GenBank/DDBJ whole genome shotgun (WGS) entry which is preliminary data.</text>
</comment>
<evidence type="ECO:0000313" key="6">
    <source>
        <dbReference type="EMBL" id="THH30758.1"/>
    </source>
</evidence>
<dbReference type="GO" id="GO:0070600">
    <property type="term" value="P:fungal-type cell wall (1-&gt;3)-alpha-glucan biosynthetic process"/>
    <property type="evidence" value="ECO:0007669"/>
    <property type="project" value="TreeGrafter"/>
</dbReference>
<dbReference type="AlphaFoldDB" id="A0A4S4MZ22"/>
<dbReference type="Pfam" id="PF26108">
    <property type="entry name" value="GH_Mok13"/>
    <property type="match status" value="1"/>
</dbReference>
<keyword evidence="1" id="KW-0812">Transmembrane</keyword>
<dbReference type="GO" id="GO:0009277">
    <property type="term" value="C:fungal-type cell wall"/>
    <property type="evidence" value="ECO:0007669"/>
    <property type="project" value="TreeGrafter"/>
</dbReference>
<dbReference type="InterPro" id="IPR058656">
    <property type="entry name" value="Mok11-13/Ags1-like_GH"/>
</dbReference>
<dbReference type="Pfam" id="PF26114">
    <property type="entry name" value="Ig_2_Mok13"/>
    <property type="match status" value="1"/>
</dbReference>
<sequence>MLGCEDDWNSLDHFDPTMDTRGNHTDQVWMLFSNENLTTTWAFDCTSPDWIPSPYPAPVTVRNLCSPYETYVLQNLLSLYNNDSKAPFFGCLPAVTHDPFGFKALVPEAEWVAPLPAITKFLPGHDVRIQAESGDTNATSLDVTLEVNVPMDCDTVAAAISFNMSSSGHGGSPSIGTPKCGNVTNPDPASVANADISQFSWSTTLTNVPDSILTITVTNPTAQTGVVTGLRNHLMVRKGSSQNVMVFPNSDYDNDAFSVSNNVYTFTHKAFGADMLRYSGNFGQNWTAWENWQDTTALNPSVFSGDFVFWDGNHVMVQSALSSTHVVHADHGYSQARRVPQLLARGPFNQWGFDQGISAQMEQNADGKWELEIMSTWPAYVQLNVWGYDDYYYGDVDGDGVLDRLPLNTQAPNYVNMSAPPHRHLAWALLIDDSTMTWSLVPRGESAVGAIMYALLLSIPLVTGVLAVVLFNWSFYGIRYNKWGVKPKVNHSYSIICLGNKLKTNVSDSGVWTHKHKRRKVLTATLEYEIIDWKLKVKIGGLGVMSSLMGKAMTDVDLVRVIPKVKDIEYPPGDPAEPIEVIIFGEPYLIEVETHVLDNITYVILDSLVFRAQTKADPYPSRMDDLSSAIFYSTWNQAIRVFQNWLHMHIAQIYGEARIHIW</sequence>
<dbReference type="InterPro" id="IPR058655">
    <property type="entry name" value="Mok11-14/Ags1-like"/>
</dbReference>
<dbReference type="PANTHER" id="PTHR47182">
    <property type="entry name" value="CELL WALL ALPHA-1,3-GLUCAN SYNTHASE AGS1-RELATED"/>
    <property type="match status" value="1"/>
</dbReference>
<keyword evidence="1" id="KW-1133">Transmembrane helix</keyword>
<evidence type="ECO:0000259" key="2">
    <source>
        <dbReference type="Pfam" id="PF26108"/>
    </source>
</evidence>
<organism evidence="6 7">
    <name type="scientific">Antrodiella citrinella</name>
    <dbReference type="NCBI Taxonomy" id="2447956"/>
    <lineage>
        <taxon>Eukaryota</taxon>
        <taxon>Fungi</taxon>
        <taxon>Dikarya</taxon>
        <taxon>Basidiomycota</taxon>
        <taxon>Agaricomycotina</taxon>
        <taxon>Agaricomycetes</taxon>
        <taxon>Polyporales</taxon>
        <taxon>Steccherinaceae</taxon>
        <taxon>Antrodiella</taxon>
    </lineage>
</organism>
<feature type="domain" description="Mok11-13/Ags1-like CBM" evidence="5">
    <location>
        <begin position="337"/>
        <end position="443"/>
    </location>
</feature>
<keyword evidence="7" id="KW-1185">Reference proteome</keyword>
<feature type="transmembrane region" description="Helical" evidence="1">
    <location>
        <begin position="450"/>
        <end position="473"/>
    </location>
</feature>
<dbReference type="EMBL" id="SGPM01000069">
    <property type="protein sequence ID" value="THH30758.1"/>
    <property type="molecule type" value="Genomic_DNA"/>
</dbReference>
<name>A0A4S4MZ22_9APHY</name>
<dbReference type="Proteomes" id="UP000308730">
    <property type="component" value="Unassembled WGS sequence"/>
</dbReference>
<proteinExistence type="predicted"/>
<dbReference type="InterPro" id="IPR058657">
    <property type="entry name" value="Mok11-13/Ags1-like_Ig"/>
</dbReference>